<dbReference type="AlphaFoldDB" id="A0A0N4T2H4"/>
<evidence type="ECO:0000313" key="3">
    <source>
        <dbReference type="WBParaSite" id="BPAG_0000240401-mRNA-1"/>
    </source>
</evidence>
<proteinExistence type="predicted"/>
<reference evidence="1 2" key="2">
    <citation type="submission" date="2018-11" db="EMBL/GenBank/DDBJ databases">
        <authorList>
            <consortium name="Pathogen Informatics"/>
        </authorList>
    </citation>
    <scope>NUCLEOTIDE SEQUENCE [LARGE SCALE GENOMIC DNA]</scope>
</reference>
<keyword evidence="2" id="KW-1185">Reference proteome</keyword>
<gene>
    <name evidence="1" type="ORF">BPAG_LOCUS2374</name>
</gene>
<reference evidence="3" key="1">
    <citation type="submission" date="2017-02" db="UniProtKB">
        <authorList>
            <consortium name="WormBaseParasite"/>
        </authorList>
    </citation>
    <scope>IDENTIFICATION</scope>
</reference>
<sequence>MSYEKSDMTSKIRKMTHSKDSLIASLPTTTNTSNFLKQLSPWPSTKVRIGIAVIIIHPQQHADLQQSLRSCGVR</sequence>
<organism evidence="3">
    <name type="scientific">Brugia pahangi</name>
    <name type="common">Filarial nematode worm</name>
    <dbReference type="NCBI Taxonomy" id="6280"/>
    <lineage>
        <taxon>Eukaryota</taxon>
        <taxon>Metazoa</taxon>
        <taxon>Ecdysozoa</taxon>
        <taxon>Nematoda</taxon>
        <taxon>Chromadorea</taxon>
        <taxon>Rhabditida</taxon>
        <taxon>Spirurina</taxon>
        <taxon>Spiruromorpha</taxon>
        <taxon>Filarioidea</taxon>
        <taxon>Onchocercidae</taxon>
        <taxon>Brugia</taxon>
    </lineage>
</organism>
<evidence type="ECO:0000313" key="1">
    <source>
        <dbReference type="EMBL" id="VDN83560.1"/>
    </source>
</evidence>
<evidence type="ECO:0000313" key="2">
    <source>
        <dbReference type="Proteomes" id="UP000278627"/>
    </source>
</evidence>
<dbReference type="WBParaSite" id="BPAG_0000240401-mRNA-1">
    <property type="protein sequence ID" value="BPAG_0000240401-mRNA-1"/>
    <property type="gene ID" value="BPAG_0000240401"/>
</dbReference>
<dbReference type="EMBL" id="UZAD01000333">
    <property type="protein sequence ID" value="VDN83560.1"/>
    <property type="molecule type" value="Genomic_DNA"/>
</dbReference>
<name>A0A0N4T2H4_BRUPA</name>
<protein>
    <submittedName>
        <fullName evidence="3">Ovule protein</fullName>
    </submittedName>
</protein>
<accession>A0A0N4T2H4</accession>
<dbReference type="Proteomes" id="UP000278627">
    <property type="component" value="Unassembled WGS sequence"/>
</dbReference>